<protein>
    <submittedName>
        <fullName evidence="1">Uncharacterized protein</fullName>
    </submittedName>
</protein>
<comment type="caution">
    <text evidence="1">The sequence shown here is derived from an EMBL/GenBank/DDBJ whole genome shotgun (WGS) entry which is preliminary data.</text>
</comment>
<dbReference type="EMBL" id="MHUI01000033">
    <property type="protein sequence ID" value="OHA74056.1"/>
    <property type="molecule type" value="Genomic_DNA"/>
</dbReference>
<name>A0A1G2RMK8_9BACT</name>
<dbReference type="Proteomes" id="UP000177081">
    <property type="component" value="Unassembled WGS sequence"/>
</dbReference>
<sequence>MRSNVALLIQEQRGRRVDQHEIMEVSLDEDGFVVKFTTGNIRFTAWDTDEDPLTTELVRCAGSSPWGTPAWWADEQLLSGLLPTFRRILEHLLLQK</sequence>
<reference evidence="1 2" key="1">
    <citation type="journal article" date="2016" name="Nat. Commun.">
        <title>Thousands of microbial genomes shed light on interconnected biogeochemical processes in an aquifer system.</title>
        <authorList>
            <person name="Anantharaman K."/>
            <person name="Brown C.T."/>
            <person name="Hug L.A."/>
            <person name="Sharon I."/>
            <person name="Castelle C.J."/>
            <person name="Probst A.J."/>
            <person name="Thomas B.C."/>
            <person name="Singh A."/>
            <person name="Wilkins M.J."/>
            <person name="Karaoz U."/>
            <person name="Brodie E.L."/>
            <person name="Williams K.H."/>
            <person name="Hubbard S.S."/>
            <person name="Banfield J.F."/>
        </authorList>
    </citation>
    <scope>NUCLEOTIDE SEQUENCE [LARGE SCALE GENOMIC DNA]</scope>
</reference>
<accession>A0A1G2RMK8</accession>
<proteinExistence type="predicted"/>
<organism evidence="1 2">
    <name type="scientific">Candidatus Wildermuthbacteria bacterium RIFCSPLOWO2_01_FULL_48_35</name>
    <dbReference type="NCBI Taxonomy" id="1802463"/>
    <lineage>
        <taxon>Bacteria</taxon>
        <taxon>Candidatus Wildermuthiibacteriota</taxon>
    </lineage>
</organism>
<evidence type="ECO:0000313" key="1">
    <source>
        <dbReference type="EMBL" id="OHA74056.1"/>
    </source>
</evidence>
<dbReference type="AlphaFoldDB" id="A0A1G2RMK8"/>
<gene>
    <name evidence="1" type="ORF">A3A32_02325</name>
</gene>
<evidence type="ECO:0000313" key="2">
    <source>
        <dbReference type="Proteomes" id="UP000177081"/>
    </source>
</evidence>